<organism evidence="1">
    <name type="scientific">Sesamum angustifolium</name>
    <dbReference type="NCBI Taxonomy" id="2727405"/>
    <lineage>
        <taxon>Eukaryota</taxon>
        <taxon>Viridiplantae</taxon>
        <taxon>Streptophyta</taxon>
        <taxon>Embryophyta</taxon>
        <taxon>Tracheophyta</taxon>
        <taxon>Spermatophyta</taxon>
        <taxon>Magnoliopsida</taxon>
        <taxon>eudicotyledons</taxon>
        <taxon>Gunneridae</taxon>
        <taxon>Pentapetalae</taxon>
        <taxon>asterids</taxon>
        <taxon>lamiids</taxon>
        <taxon>Lamiales</taxon>
        <taxon>Pedaliaceae</taxon>
        <taxon>Sesamum</taxon>
    </lineage>
</organism>
<dbReference type="PANTHER" id="PTHR48459">
    <property type="entry name" value="CUE DOMAIN-CONTAINING PROTEIN"/>
    <property type="match status" value="1"/>
</dbReference>
<name>A0AAW2QU64_9LAMI</name>
<proteinExistence type="predicted"/>
<reference evidence="1" key="1">
    <citation type="submission" date="2020-06" db="EMBL/GenBank/DDBJ databases">
        <authorList>
            <person name="Li T."/>
            <person name="Hu X."/>
            <person name="Zhang T."/>
            <person name="Song X."/>
            <person name="Zhang H."/>
            <person name="Dai N."/>
            <person name="Sheng W."/>
            <person name="Hou X."/>
            <person name="Wei L."/>
        </authorList>
    </citation>
    <scope>NUCLEOTIDE SEQUENCE</scope>
    <source>
        <strain evidence="1">G01</strain>
        <tissue evidence="1">Leaf</tissue>
    </source>
</reference>
<comment type="caution">
    <text evidence="1">The sequence shown here is derived from an EMBL/GenBank/DDBJ whole genome shotgun (WGS) entry which is preliminary data.</text>
</comment>
<sequence length="129" mass="14578">MGFSEVYKYLQELFPMKTLFMAMNSVISLMKEVELKEQAAEQAKKEAAIGGSHIMDKVEELKRMLPHAKGANDMHAGDVYGEKAILATELRELQSRVLSLSIERDKSLAVLDELREFLVDRGHVVDVLQ</sequence>
<dbReference type="EMBL" id="JACGWK010000002">
    <property type="protein sequence ID" value="KAL0371338.1"/>
    <property type="molecule type" value="Genomic_DNA"/>
</dbReference>
<reference evidence="1" key="2">
    <citation type="journal article" date="2024" name="Plant">
        <title>Genomic evolution and insights into agronomic trait innovations of Sesamum species.</title>
        <authorList>
            <person name="Miao H."/>
            <person name="Wang L."/>
            <person name="Qu L."/>
            <person name="Liu H."/>
            <person name="Sun Y."/>
            <person name="Le M."/>
            <person name="Wang Q."/>
            <person name="Wei S."/>
            <person name="Zheng Y."/>
            <person name="Lin W."/>
            <person name="Duan Y."/>
            <person name="Cao H."/>
            <person name="Xiong S."/>
            <person name="Wang X."/>
            <person name="Wei L."/>
            <person name="Li C."/>
            <person name="Ma Q."/>
            <person name="Ju M."/>
            <person name="Zhao R."/>
            <person name="Li G."/>
            <person name="Mu C."/>
            <person name="Tian Q."/>
            <person name="Mei H."/>
            <person name="Zhang T."/>
            <person name="Gao T."/>
            <person name="Zhang H."/>
        </authorList>
    </citation>
    <scope>NUCLEOTIDE SEQUENCE</scope>
    <source>
        <strain evidence="1">G01</strain>
    </source>
</reference>
<gene>
    <name evidence="1" type="ORF">Sangu_0451900</name>
</gene>
<dbReference type="AlphaFoldDB" id="A0AAW2QU64"/>
<evidence type="ECO:0000313" key="1">
    <source>
        <dbReference type="EMBL" id="KAL0371338.1"/>
    </source>
</evidence>
<protein>
    <submittedName>
        <fullName evidence="1">Uncharacterized protein</fullName>
    </submittedName>
</protein>
<dbReference type="PANTHER" id="PTHR48459:SF1">
    <property type="entry name" value="CUE DOMAIN-CONTAINING PROTEIN"/>
    <property type="match status" value="1"/>
</dbReference>
<accession>A0AAW2QU64</accession>